<evidence type="ECO:0000313" key="1">
    <source>
        <dbReference type="EMBL" id="MDQ0351591.1"/>
    </source>
</evidence>
<proteinExistence type="predicted"/>
<evidence type="ECO:0000313" key="2">
    <source>
        <dbReference type="Proteomes" id="UP001236723"/>
    </source>
</evidence>
<name>A0ABU0DT08_9BACI</name>
<sequence length="35" mass="3870">MVKVTEAAVNQVKKEVESRVNEDEIPIIRLSMGVG</sequence>
<keyword evidence="2" id="KW-1185">Reference proteome</keyword>
<dbReference type="Proteomes" id="UP001236723">
    <property type="component" value="Unassembled WGS sequence"/>
</dbReference>
<reference evidence="1 2" key="1">
    <citation type="submission" date="2023-07" db="EMBL/GenBank/DDBJ databases">
        <title>Genomic Encyclopedia of Type Strains, Phase IV (KMG-IV): sequencing the most valuable type-strain genomes for metagenomic binning, comparative biology and taxonomic classification.</title>
        <authorList>
            <person name="Goeker M."/>
        </authorList>
    </citation>
    <scope>NUCLEOTIDE SEQUENCE [LARGE SCALE GENOMIC DNA]</scope>
    <source>
        <strain evidence="1 2">DSM 15448</strain>
    </source>
</reference>
<accession>A0ABU0DT08</accession>
<comment type="caution">
    <text evidence="1">The sequence shown here is derived from an EMBL/GenBank/DDBJ whole genome shotgun (WGS) entry which is preliminary data.</text>
</comment>
<dbReference type="EMBL" id="JAUSUP010000003">
    <property type="protein sequence ID" value="MDQ0351591.1"/>
    <property type="molecule type" value="Genomic_DNA"/>
</dbReference>
<organism evidence="1 2">
    <name type="scientific">Alkalibacillus filiformis</name>
    <dbReference type="NCBI Taxonomy" id="200990"/>
    <lineage>
        <taxon>Bacteria</taxon>
        <taxon>Bacillati</taxon>
        <taxon>Bacillota</taxon>
        <taxon>Bacilli</taxon>
        <taxon>Bacillales</taxon>
        <taxon>Bacillaceae</taxon>
        <taxon>Alkalibacillus</taxon>
    </lineage>
</organism>
<protein>
    <submittedName>
        <fullName evidence="1">Uncharacterized protein</fullName>
    </submittedName>
</protein>
<gene>
    <name evidence="1" type="ORF">J2R98_001408</name>
</gene>